<reference evidence="1" key="1">
    <citation type="submission" date="2020-08" db="EMBL/GenBank/DDBJ databases">
        <title>Multicomponent nature underlies the extraordinary mechanical properties of spider dragline silk.</title>
        <authorList>
            <person name="Kono N."/>
            <person name="Nakamura H."/>
            <person name="Mori M."/>
            <person name="Yoshida Y."/>
            <person name="Ohtoshi R."/>
            <person name="Malay A.D."/>
            <person name="Moran D.A.P."/>
            <person name="Tomita M."/>
            <person name="Numata K."/>
            <person name="Arakawa K."/>
        </authorList>
    </citation>
    <scope>NUCLEOTIDE SEQUENCE</scope>
</reference>
<feature type="non-terminal residue" evidence="1">
    <location>
        <position position="1"/>
    </location>
</feature>
<dbReference type="EMBL" id="BMAW01114583">
    <property type="protein sequence ID" value="GFT62401.1"/>
    <property type="molecule type" value="Genomic_DNA"/>
</dbReference>
<comment type="caution">
    <text evidence="1">The sequence shown here is derived from an EMBL/GenBank/DDBJ whole genome shotgun (WGS) entry which is preliminary data.</text>
</comment>
<evidence type="ECO:0000313" key="1">
    <source>
        <dbReference type="EMBL" id="GFT62401.1"/>
    </source>
</evidence>
<dbReference type="Proteomes" id="UP000887013">
    <property type="component" value="Unassembled WGS sequence"/>
</dbReference>
<sequence length="103" mass="11893">VERADSFVPFLARRKQTTHIFDPLRGWRGTNMGQCSPEERSWSRTKQPIYLPEKGRLNTNLPDFSPAIAISQLFAFSKDQVFWIHLLGVNPTGSELFVVLRKF</sequence>
<name>A0A8X6PFZ5_NEPPI</name>
<gene>
    <name evidence="1" type="ORF">NPIL_237491</name>
</gene>
<organism evidence="1 2">
    <name type="scientific">Nephila pilipes</name>
    <name type="common">Giant wood spider</name>
    <name type="synonym">Nephila maculata</name>
    <dbReference type="NCBI Taxonomy" id="299642"/>
    <lineage>
        <taxon>Eukaryota</taxon>
        <taxon>Metazoa</taxon>
        <taxon>Ecdysozoa</taxon>
        <taxon>Arthropoda</taxon>
        <taxon>Chelicerata</taxon>
        <taxon>Arachnida</taxon>
        <taxon>Araneae</taxon>
        <taxon>Araneomorphae</taxon>
        <taxon>Entelegynae</taxon>
        <taxon>Araneoidea</taxon>
        <taxon>Nephilidae</taxon>
        <taxon>Nephila</taxon>
    </lineage>
</organism>
<proteinExistence type="predicted"/>
<accession>A0A8X6PFZ5</accession>
<evidence type="ECO:0000313" key="2">
    <source>
        <dbReference type="Proteomes" id="UP000887013"/>
    </source>
</evidence>
<dbReference type="AlphaFoldDB" id="A0A8X6PFZ5"/>
<dbReference type="OrthoDB" id="10507412at2759"/>
<keyword evidence="2" id="KW-1185">Reference proteome</keyword>
<protein>
    <submittedName>
        <fullName evidence="1">Uncharacterized protein</fullName>
    </submittedName>
</protein>